<dbReference type="EMBL" id="GL629765">
    <property type="protein sequence ID" value="EFX04199.1"/>
    <property type="molecule type" value="Genomic_DNA"/>
</dbReference>
<dbReference type="OrthoDB" id="5243393at2759"/>
<keyword evidence="2" id="KW-1185">Reference proteome</keyword>
<dbReference type="Proteomes" id="UP000007796">
    <property type="component" value="Unassembled WGS sequence"/>
</dbReference>
<dbReference type="Gene3D" id="3.40.50.300">
    <property type="entry name" value="P-loop containing nucleotide triphosphate hydrolases"/>
    <property type="match status" value="1"/>
</dbReference>
<dbReference type="AlphaFoldDB" id="F0XEU1"/>
<organism evidence="2">
    <name type="scientific">Grosmannia clavigera (strain kw1407 / UAMH 11150)</name>
    <name type="common">Blue stain fungus</name>
    <name type="synonym">Graphiocladiella clavigera</name>
    <dbReference type="NCBI Taxonomy" id="655863"/>
    <lineage>
        <taxon>Eukaryota</taxon>
        <taxon>Fungi</taxon>
        <taxon>Dikarya</taxon>
        <taxon>Ascomycota</taxon>
        <taxon>Pezizomycotina</taxon>
        <taxon>Sordariomycetes</taxon>
        <taxon>Sordariomycetidae</taxon>
        <taxon>Ophiostomatales</taxon>
        <taxon>Ophiostomataceae</taxon>
        <taxon>Leptographium</taxon>
    </lineage>
</organism>
<sequence length="188" mass="21708">MVKFKPNDADYDSVLERLQGVAQRALRIVLAFVYWLHDSHPNVPVFWVHASSADNFRKDYAAIATQYKIPGHDDPKTNILSLVKTWLETRLQAQWLMVIDNADDLELFYQHQPMEVSTGTTSQQSNEEIKLAGYIPKCDHGLILITTRDRKLAVDLVPQQSPVEIHHMTQEEAHLFMCKILDKRQRIS</sequence>
<gene>
    <name evidence="1" type="ORF">CMQ_1127</name>
</gene>
<dbReference type="eggNOG" id="KOG1840">
    <property type="taxonomic scope" value="Eukaryota"/>
</dbReference>
<dbReference type="GeneID" id="25973971"/>
<dbReference type="STRING" id="655863.F0XEU1"/>
<evidence type="ECO:0000313" key="2">
    <source>
        <dbReference type="Proteomes" id="UP000007796"/>
    </source>
</evidence>
<accession>F0XEU1</accession>
<dbReference type="SUPFAM" id="SSF52540">
    <property type="entry name" value="P-loop containing nucleoside triphosphate hydrolases"/>
    <property type="match status" value="1"/>
</dbReference>
<reference evidence="1 2" key="1">
    <citation type="journal article" date="2011" name="Proc. Natl. Acad. Sci. U.S.A.">
        <title>Genome and transcriptome analyses of the mountain pine beetle-fungal symbiont Grosmannia clavigera, a lodgepole pine pathogen.</title>
        <authorList>
            <person name="DiGuistini S."/>
            <person name="Wang Y."/>
            <person name="Liao N.Y."/>
            <person name="Taylor G."/>
            <person name="Tanguay P."/>
            <person name="Feau N."/>
            <person name="Henrissat B."/>
            <person name="Chan S.K."/>
            <person name="Hesse-Orce U."/>
            <person name="Alamouti S.M."/>
            <person name="Tsui C.K.M."/>
            <person name="Docking R.T."/>
            <person name="Levasseur A."/>
            <person name="Haridas S."/>
            <person name="Robertson G."/>
            <person name="Birol I."/>
            <person name="Holt R.A."/>
            <person name="Marra M.A."/>
            <person name="Hamelin R.C."/>
            <person name="Hirst M."/>
            <person name="Jones S.J.M."/>
            <person name="Bohlmann J."/>
            <person name="Breuil C."/>
        </authorList>
    </citation>
    <scope>NUCLEOTIDE SEQUENCE [LARGE SCALE GENOMIC DNA]</scope>
    <source>
        <strain evidence="2">kw1407 / UAMH 11150</strain>
    </source>
</reference>
<dbReference type="InParanoid" id="F0XEU1"/>
<dbReference type="RefSeq" id="XP_014173681.1">
    <property type="nucleotide sequence ID" value="XM_014318206.1"/>
</dbReference>
<proteinExistence type="predicted"/>
<evidence type="ECO:0000313" key="1">
    <source>
        <dbReference type="EMBL" id="EFX04199.1"/>
    </source>
</evidence>
<dbReference type="HOGENOM" id="CLU_1441194_0_0_1"/>
<dbReference type="InterPro" id="IPR027417">
    <property type="entry name" value="P-loop_NTPase"/>
</dbReference>
<protein>
    <submittedName>
        <fullName evidence="1">Tpr domain containing protein</fullName>
    </submittedName>
</protein>
<name>F0XEU1_GROCL</name>